<dbReference type="InterPro" id="IPR029030">
    <property type="entry name" value="Caspase-like_dom_sf"/>
</dbReference>
<dbReference type="PANTHER" id="PTHR48104">
    <property type="entry name" value="METACASPASE-4"/>
    <property type="match status" value="1"/>
</dbReference>
<dbReference type="EMBL" id="NAAC01000030">
    <property type="protein sequence ID" value="RDJ06190.1"/>
    <property type="molecule type" value="Genomic_DNA"/>
</dbReference>
<evidence type="ECO:0000313" key="3">
    <source>
        <dbReference type="EMBL" id="RDJ06190.1"/>
    </source>
</evidence>
<dbReference type="GO" id="GO:0004197">
    <property type="term" value="F:cysteine-type endopeptidase activity"/>
    <property type="evidence" value="ECO:0007669"/>
    <property type="project" value="InterPro"/>
</dbReference>
<dbReference type="RefSeq" id="WP_114714842.1">
    <property type="nucleotide sequence ID" value="NZ_KZ857266.1"/>
</dbReference>
<dbReference type="GO" id="GO:0006508">
    <property type="term" value="P:proteolysis"/>
    <property type="evidence" value="ECO:0007669"/>
    <property type="project" value="InterPro"/>
</dbReference>
<name>A0A370KJD9_9HYPH</name>
<proteinExistence type="predicted"/>
<dbReference type="InterPro" id="IPR036514">
    <property type="entry name" value="SGNH_hydro_sf"/>
</dbReference>
<dbReference type="Gene3D" id="3.40.50.1460">
    <property type="match status" value="1"/>
</dbReference>
<dbReference type="InterPro" id="IPR050452">
    <property type="entry name" value="Metacaspase"/>
</dbReference>
<protein>
    <submittedName>
        <fullName evidence="3">Peptidase C14, caspase catalytic subunit p20</fullName>
    </submittedName>
</protein>
<accession>A0A370KJD9</accession>
<dbReference type="SUPFAM" id="SSF52266">
    <property type="entry name" value="SGNH hydrolase"/>
    <property type="match status" value="1"/>
</dbReference>
<dbReference type="GO" id="GO:0005737">
    <property type="term" value="C:cytoplasm"/>
    <property type="evidence" value="ECO:0007669"/>
    <property type="project" value="TreeGrafter"/>
</dbReference>
<evidence type="ECO:0000256" key="1">
    <source>
        <dbReference type="SAM" id="MobiDB-lite"/>
    </source>
</evidence>
<sequence>MPSNGKISLEELNRRLADASLSDEELARYFLVDEDRSGPFNPVLTLNPETVSVPQTAEGTERSAALLNSANFIARLRRHFAFNARVGSGSYRGPILVSEGDSWFQYPFKLEDVIDDLMQDYAVFSLDAAGDTLANMFREAEYLDAIANTGASIFLFSGGGNDVVAGGNLAAHLFDFDPAKSPAAHLRPSFNLILDEAIGIYSKLVRQVAQKFPNVHIVCHGYDYARPANGPWIGKPMASKGITDPELQRAIARVMIDRFNERLGLLQSTSARLHYIDCRNTVPADEWFDELHPTNDGYKKVAKKFATVIEQLKPRTRDVDYRANKARAARATETSSARPAVRPSRAVPQSARPNEGPRGIALHIGLNAVDPAHYAGWAGPLNACEFDAQDMHEIATGLGYDATLLLTENATRENVAKGFKKAAQELKEGDIFFVSYSGHGGQVPDFNGDEEDGVDETWCLFDGQLIDDELYAFWSKFRPGVRVLVVSDSCHSGTVIRAVVPDATTDVAVVSSPLARAMPINIASRTFRQNRDFYSKLGSSLSNVEAQSVKRATDTPISCSVRLISGCQDNQVSLDGPGNGAFTAALISVWDHGRFSRDYAAFHAAILRKLPETQSPNHWMIGPKNPVFDAQSPFAI</sequence>
<dbReference type="Pfam" id="PF00656">
    <property type="entry name" value="Peptidase_C14"/>
    <property type="match status" value="1"/>
</dbReference>
<gene>
    <name evidence="3" type="ORF">B5K06_23735</name>
</gene>
<dbReference type="GO" id="GO:0016788">
    <property type="term" value="F:hydrolase activity, acting on ester bonds"/>
    <property type="evidence" value="ECO:0007669"/>
    <property type="project" value="UniProtKB-ARBA"/>
</dbReference>
<dbReference type="Proteomes" id="UP000254939">
    <property type="component" value="Unassembled WGS sequence"/>
</dbReference>
<feature type="compositionally biased region" description="Low complexity" evidence="1">
    <location>
        <begin position="329"/>
        <end position="340"/>
    </location>
</feature>
<dbReference type="SUPFAM" id="SSF52129">
    <property type="entry name" value="Caspase-like"/>
    <property type="match status" value="1"/>
</dbReference>
<evidence type="ECO:0000313" key="4">
    <source>
        <dbReference type="Proteomes" id="UP000254939"/>
    </source>
</evidence>
<feature type="domain" description="Peptidase C14 caspase" evidence="2">
    <location>
        <begin position="359"/>
        <end position="616"/>
    </location>
</feature>
<dbReference type="Gene3D" id="3.40.50.1110">
    <property type="entry name" value="SGNH hydrolase"/>
    <property type="match status" value="1"/>
</dbReference>
<comment type="caution">
    <text evidence="3">The sequence shown here is derived from an EMBL/GenBank/DDBJ whole genome shotgun (WGS) entry which is preliminary data.</text>
</comment>
<dbReference type="CDD" id="cd00229">
    <property type="entry name" value="SGNH_hydrolase"/>
    <property type="match status" value="1"/>
</dbReference>
<reference evidence="3 4" key="1">
    <citation type="submission" date="2017-03" db="EMBL/GenBank/DDBJ databases">
        <title>Genome analysis of Rhizobial strains effectives or ineffectives for nitrogen fixation isolated from bean seeds.</title>
        <authorList>
            <person name="Peralta H."/>
            <person name="Aguilar-Vera A."/>
            <person name="Mora Y."/>
            <person name="Vargas-Lagunas C."/>
            <person name="Girard L."/>
            <person name="Mora J."/>
        </authorList>
    </citation>
    <scope>NUCLEOTIDE SEQUENCE [LARGE SCALE GENOMIC DNA]</scope>
    <source>
        <strain evidence="3 4">CCGM3</strain>
    </source>
</reference>
<dbReference type="PANTHER" id="PTHR48104:SF30">
    <property type="entry name" value="METACASPASE-1"/>
    <property type="match status" value="1"/>
</dbReference>
<dbReference type="InterPro" id="IPR011600">
    <property type="entry name" value="Pept_C14_caspase"/>
</dbReference>
<feature type="region of interest" description="Disordered" evidence="1">
    <location>
        <begin position="328"/>
        <end position="355"/>
    </location>
</feature>
<evidence type="ECO:0000259" key="2">
    <source>
        <dbReference type="Pfam" id="PF00656"/>
    </source>
</evidence>
<dbReference type="AlphaFoldDB" id="A0A370KJD9"/>
<dbReference type="OrthoDB" id="6872474at2"/>
<organism evidence="3 4">
    <name type="scientific">Rhizobium grahamii</name>
    <dbReference type="NCBI Taxonomy" id="1120045"/>
    <lineage>
        <taxon>Bacteria</taxon>
        <taxon>Pseudomonadati</taxon>
        <taxon>Pseudomonadota</taxon>
        <taxon>Alphaproteobacteria</taxon>
        <taxon>Hyphomicrobiales</taxon>
        <taxon>Rhizobiaceae</taxon>
        <taxon>Rhizobium/Agrobacterium group</taxon>
        <taxon>Rhizobium</taxon>
    </lineage>
</organism>